<dbReference type="AlphaFoldDB" id="A0A558A9G8"/>
<sequence length="246" mass="26881">MSMTTLVRDGVNRALRPLGVQLVRGHSDDPGIRPFLPARRVLAEARREGLSVEDYLDRYSAEPGATAATAAAMLRLADLGDKAARVCEIGAGSGRYARKVIAALEPEAYEIYETADDWLPHLRTLPGAVLRATDGHTLRETATGSVDLVHSHKLFVYVPLVTTAGYLQEMARVLRPGGVAAFDIVTEDCLDEETTRAWIESNAGIYTMTSRSWTVDLLARRGLSLVGSHFEPMSGGRTELLVFRKD</sequence>
<evidence type="ECO:0000313" key="1">
    <source>
        <dbReference type="EMBL" id="TVT20886.1"/>
    </source>
</evidence>
<dbReference type="Pfam" id="PF13489">
    <property type="entry name" value="Methyltransf_23"/>
    <property type="match status" value="1"/>
</dbReference>
<protein>
    <submittedName>
        <fullName evidence="1">Class I SAM-dependent methyltransferase</fullName>
    </submittedName>
</protein>
<organism evidence="1 2">
    <name type="scientific">Amycolatopsis acidiphila</name>
    <dbReference type="NCBI Taxonomy" id="715473"/>
    <lineage>
        <taxon>Bacteria</taxon>
        <taxon>Bacillati</taxon>
        <taxon>Actinomycetota</taxon>
        <taxon>Actinomycetes</taxon>
        <taxon>Pseudonocardiales</taxon>
        <taxon>Pseudonocardiaceae</taxon>
        <taxon>Amycolatopsis</taxon>
    </lineage>
</organism>
<reference evidence="1 2" key="1">
    <citation type="submission" date="2019-07" db="EMBL/GenBank/DDBJ databases">
        <title>New species of Amycolatopsis and Streptomyces.</title>
        <authorList>
            <person name="Duangmal K."/>
            <person name="Teo W.F.A."/>
            <person name="Lipun K."/>
        </authorList>
    </citation>
    <scope>NUCLEOTIDE SEQUENCE [LARGE SCALE GENOMIC DNA]</scope>
    <source>
        <strain evidence="1 2">JCM 30562</strain>
    </source>
</reference>
<dbReference type="Proteomes" id="UP000318578">
    <property type="component" value="Unassembled WGS sequence"/>
</dbReference>
<evidence type="ECO:0000313" key="2">
    <source>
        <dbReference type="Proteomes" id="UP000318578"/>
    </source>
</evidence>
<dbReference type="Gene3D" id="3.40.50.150">
    <property type="entry name" value="Vaccinia Virus protein VP39"/>
    <property type="match status" value="1"/>
</dbReference>
<proteinExistence type="predicted"/>
<keyword evidence="2" id="KW-1185">Reference proteome</keyword>
<keyword evidence="1" id="KW-0489">Methyltransferase</keyword>
<dbReference type="SUPFAM" id="SSF53335">
    <property type="entry name" value="S-adenosyl-L-methionine-dependent methyltransferases"/>
    <property type="match status" value="1"/>
</dbReference>
<keyword evidence="1" id="KW-0808">Transferase</keyword>
<dbReference type="GO" id="GO:0032259">
    <property type="term" value="P:methylation"/>
    <property type="evidence" value="ECO:0007669"/>
    <property type="project" value="UniProtKB-KW"/>
</dbReference>
<dbReference type="OrthoDB" id="4577859at2"/>
<dbReference type="EMBL" id="VJZA01000031">
    <property type="protein sequence ID" value="TVT20886.1"/>
    <property type="molecule type" value="Genomic_DNA"/>
</dbReference>
<comment type="caution">
    <text evidence="1">The sequence shown here is derived from an EMBL/GenBank/DDBJ whole genome shotgun (WGS) entry which is preliminary data.</text>
</comment>
<dbReference type="InterPro" id="IPR029063">
    <property type="entry name" value="SAM-dependent_MTases_sf"/>
</dbReference>
<name>A0A558A9G8_9PSEU</name>
<dbReference type="GO" id="GO:0008168">
    <property type="term" value="F:methyltransferase activity"/>
    <property type="evidence" value="ECO:0007669"/>
    <property type="project" value="UniProtKB-KW"/>
</dbReference>
<gene>
    <name evidence="1" type="ORF">FNH06_18735</name>
</gene>
<dbReference type="CDD" id="cd02440">
    <property type="entry name" value="AdoMet_MTases"/>
    <property type="match status" value="1"/>
</dbReference>
<accession>A0A558A9G8</accession>